<reference evidence="1 2" key="1">
    <citation type="submission" date="2023-09" db="EMBL/GenBank/DDBJ databases">
        <authorList>
            <person name="Rey-Velasco X."/>
        </authorList>
    </citation>
    <scope>NUCLEOTIDE SEQUENCE [LARGE SCALE GENOMIC DNA]</scope>
    <source>
        <strain evidence="1 2">F225</strain>
    </source>
</reference>
<evidence type="ECO:0000313" key="1">
    <source>
        <dbReference type="EMBL" id="MDT0684763.1"/>
    </source>
</evidence>
<sequence>MAKSYGQGSLCEDVEPFCAGDQELVFPNSNFSSGSLANGQAGPYYGCLLSQPYPAWFYLQIENSGNLEFKISQFQYENGSGTNLDVDFAVWGPFNEDEDYCNDAALSRENLIDCSFSESAVEGMTINNAKADDIYIVLITNFSESPGYISLQQTNSSQTGAGATDCSILESTLGDDRIGCGEEEVILDGETEGATDYEWFVYNDDSATYDLLPGKTSPTLSVLSSGNYRVVVTNSEGDETSEDDVDVTFYDEPVATLPADFVICSKEGEPVNLTEASAQILSGNSNRENYSVRFYDSEAAGQEDIPVNSPAAYIWEEGEEVFAQVVGVESGCRSGLVSFGFDQTVFPEVNLDEITQVCLNPNGDLQSEIVIGSELGTGYSYQWRNNSGIVSNEAFLSFSEVPPLQSYRLLLTDNETGCSRNFETEFRYTSAPSEVLINIEGNDFTGGTIVTAEAIQGVGEATEYEYQLDDGRWQSGAVFQNVKPGNHVVRAREINGCGITSSDDFSIVGYMRFFTPNSDGYNDTWTLINQNEESNLAIRVIYIFDRYGRLLKQISPSGPGWDGTTNGKDLPADDYWFKIIFVDELTGNKGEFSGNFSLVR</sequence>
<proteinExistence type="predicted"/>
<protein>
    <submittedName>
        <fullName evidence="1">T9SS type B sorting domain-containing protein</fullName>
    </submittedName>
</protein>
<gene>
    <name evidence="1" type="ORF">RM541_00185</name>
</gene>
<dbReference type="EMBL" id="JAVRHN010000001">
    <property type="protein sequence ID" value="MDT0684763.1"/>
    <property type="molecule type" value="Genomic_DNA"/>
</dbReference>
<dbReference type="Proteomes" id="UP001253848">
    <property type="component" value="Unassembled WGS sequence"/>
</dbReference>
<name>A0ABU3DMD4_9FLAO</name>
<dbReference type="InterPro" id="IPR026341">
    <property type="entry name" value="T9SS_type_B"/>
</dbReference>
<dbReference type="Pfam" id="PF13585">
    <property type="entry name" value="CHU_C"/>
    <property type="match status" value="1"/>
</dbReference>
<organism evidence="1 2">
    <name type="scientific">Autumnicola psychrophila</name>
    <dbReference type="NCBI Taxonomy" id="3075592"/>
    <lineage>
        <taxon>Bacteria</taxon>
        <taxon>Pseudomonadati</taxon>
        <taxon>Bacteroidota</taxon>
        <taxon>Flavobacteriia</taxon>
        <taxon>Flavobacteriales</taxon>
        <taxon>Flavobacteriaceae</taxon>
        <taxon>Autumnicola</taxon>
    </lineage>
</organism>
<evidence type="ECO:0000313" key="2">
    <source>
        <dbReference type="Proteomes" id="UP001253848"/>
    </source>
</evidence>
<accession>A0ABU3DMD4</accession>
<keyword evidence="2" id="KW-1185">Reference proteome</keyword>
<comment type="caution">
    <text evidence="1">The sequence shown here is derived from an EMBL/GenBank/DDBJ whole genome shotgun (WGS) entry which is preliminary data.</text>
</comment>
<dbReference type="RefSeq" id="WP_311498241.1">
    <property type="nucleotide sequence ID" value="NZ_JAVRHN010000001.1"/>
</dbReference>
<dbReference type="NCBIfam" id="TIGR04131">
    <property type="entry name" value="Bac_Flav_CTERM"/>
    <property type="match status" value="1"/>
</dbReference>